<dbReference type="SUPFAM" id="SSF56496">
    <property type="entry name" value="Fibrinogen C-terminal domain-like"/>
    <property type="match status" value="2"/>
</dbReference>
<dbReference type="SMART" id="SM00186">
    <property type="entry name" value="FBG"/>
    <property type="match status" value="1"/>
</dbReference>
<gene>
    <name evidence="2" type="ORF">CGI_10022336</name>
</gene>
<reference evidence="2" key="1">
    <citation type="journal article" date="2012" name="Nature">
        <title>The oyster genome reveals stress adaptation and complexity of shell formation.</title>
        <authorList>
            <person name="Zhang G."/>
            <person name="Fang X."/>
            <person name="Guo X."/>
            <person name="Li L."/>
            <person name="Luo R."/>
            <person name="Xu F."/>
            <person name="Yang P."/>
            <person name="Zhang L."/>
            <person name="Wang X."/>
            <person name="Qi H."/>
            <person name="Xiong Z."/>
            <person name="Que H."/>
            <person name="Xie Y."/>
            <person name="Holland P.W."/>
            <person name="Paps J."/>
            <person name="Zhu Y."/>
            <person name="Wu F."/>
            <person name="Chen Y."/>
            <person name="Wang J."/>
            <person name="Peng C."/>
            <person name="Meng J."/>
            <person name="Yang L."/>
            <person name="Liu J."/>
            <person name="Wen B."/>
            <person name="Zhang N."/>
            <person name="Huang Z."/>
            <person name="Zhu Q."/>
            <person name="Feng Y."/>
            <person name="Mount A."/>
            <person name="Hedgecock D."/>
            <person name="Xu Z."/>
            <person name="Liu Y."/>
            <person name="Domazet-Loso T."/>
            <person name="Du Y."/>
            <person name="Sun X."/>
            <person name="Zhang S."/>
            <person name="Liu B."/>
            <person name="Cheng P."/>
            <person name="Jiang X."/>
            <person name="Li J."/>
            <person name="Fan D."/>
            <person name="Wang W."/>
            <person name="Fu W."/>
            <person name="Wang T."/>
            <person name="Wang B."/>
            <person name="Zhang J."/>
            <person name="Peng Z."/>
            <person name="Li Y."/>
            <person name="Li N."/>
            <person name="Wang J."/>
            <person name="Chen M."/>
            <person name="He Y."/>
            <person name="Tan F."/>
            <person name="Song X."/>
            <person name="Zheng Q."/>
            <person name="Huang R."/>
            <person name="Yang H."/>
            <person name="Du X."/>
            <person name="Chen L."/>
            <person name="Yang M."/>
            <person name="Gaffney P.M."/>
            <person name="Wang S."/>
            <person name="Luo L."/>
            <person name="She Z."/>
            <person name="Ming Y."/>
            <person name="Huang W."/>
            <person name="Zhang S."/>
            <person name="Huang B."/>
            <person name="Zhang Y."/>
            <person name="Qu T."/>
            <person name="Ni P."/>
            <person name="Miao G."/>
            <person name="Wang J."/>
            <person name="Wang Q."/>
            <person name="Steinberg C.E."/>
            <person name="Wang H."/>
            <person name="Li N."/>
            <person name="Qian L."/>
            <person name="Zhang G."/>
            <person name="Li Y."/>
            <person name="Yang H."/>
            <person name="Liu X."/>
            <person name="Wang J."/>
            <person name="Yin Y."/>
            <person name="Wang J."/>
        </authorList>
    </citation>
    <scope>NUCLEOTIDE SEQUENCE [LARGE SCALE GENOMIC DNA]</scope>
    <source>
        <strain evidence="2">05x7-T-G4-1.051#20</strain>
    </source>
</reference>
<accession>K1PMV5</accession>
<evidence type="ECO:0000313" key="2">
    <source>
        <dbReference type="EMBL" id="EKC25337.1"/>
    </source>
</evidence>
<dbReference type="Gene3D" id="3.90.215.10">
    <property type="entry name" value="Gamma Fibrinogen, chain A, domain 1"/>
    <property type="match status" value="2"/>
</dbReference>
<dbReference type="GO" id="GO:0005615">
    <property type="term" value="C:extracellular space"/>
    <property type="evidence" value="ECO:0007669"/>
    <property type="project" value="TreeGrafter"/>
</dbReference>
<feature type="domain" description="Fibrinogen C-terminal" evidence="1">
    <location>
        <begin position="1"/>
        <end position="119"/>
    </location>
</feature>
<dbReference type="InterPro" id="IPR050373">
    <property type="entry name" value="Fibrinogen_C-term_domain"/>
</dbReference>
<dbReference type="InterPro" id="IPR002181">
    <property type="entry name" value="Fibrinogen_a/b/g_C_dom"/>
</dbReference>
<protein>
    <submittedName>
        <fullName evidence="2">Ficolin-1</fullName>
    </submittedName>
</protein>
<dbReference type="InParanoid" id="K1PMV5"/>
<name>K1PMV5_MAGGI</name>
<feature type="domain" description="Fibrinogen C-terminal" evidence="1">
    <location>
        <begin position="150"/>
        <end position="191"/>
    </location>
</feature>
<dbReference type="Gene3D" id="4.10.530.10">
    <property type="entry name" value="Gamma-fibrinogen Carboxyl Terminal Fragment, domain 2"/>
    <property type="match status" value="1"/>
</dbReference>
<dbReference type="PANTHER" id="PTHR19143">
    <property type="entry name" value="FIBRINOGEN/TENASCIN/ANGIOPOEITIN"/>
    <property type="match status" value="1"/>
</dbReference>
<dbReference type="PROSITE" id="PS51406">
    <property type="entry name" value="FIBRINOGEN_C_2"/>
    <property type="match status" value="2"/>
</dbReference>
<proteinExistence type="predicted"/>
<organism evidence="2">
    <name type="scientific">Magallana gigas</name>
    <name type="common">Pacific oyster</name>
    <name type="synonym">Crassostrea gigas</name>
    <dbReference type="NCBI Taxonomy" id="29159"/>
    <lineage>
        <taxon>Eukaryota</taxon>
        <taxon>Metazoa</taxon>
        <taxon>Spiralia</taxon>
        <taxon>Lophotrochozoa</taxon>
        <taxon>Mollusca</taxon>
        <taxon>Bivalvia</taxon>
        <taxon>Autobranchia</taxon>
        <taxon>Pteriomorphia</taxon>
        <taxon>Ostreida</taxon>
        <taxon>Ostreoidea</taxon>
        <taxon>Ostreidae</taxon>
        <taxon>Magallana</taxon>
    </lineage>
</organism>
<dbReference type="HOGENOM" id="CLU_755612_0_0_1"/>
<dbReference type="EMBL" id="JH815992">
    <property type="protein sequence ID" value="EKC25337.1"/>
    <property type="molecule type" value="Genomic_DNA"/>
</dbReference>
<dbReference type="InterPro" id="IPR014716">
    <property type="entry name" value="Fibrinogen_a/b/g_C_1"/>
</dbReference>
<feature type="non-terminal residue" evidence="2">
    <location>
        <position position="1"/>
    </location>
</feature>
<dbReference type="AlphaFoldDB" id="K1PMV5"/>
<dbReference type="InterPro" id="IPR036056">
    <property type="entry name" value="Fibrinogen-like_C"/>
</dbReference>
<sequence length="367" mass="41927">TVHEGGYLISKTNHFSGNDLLHSLTSLKPQELRVDMERFNGEKAYAVYSNFSVGNETSKYKLEVNGNSGNAGDSLDYHNNMKFSTPDQDNDNYGSSCATIWRSGWWFNNCFYTNPNGQYTDSEKNEKYVNLDNFIVTEEHGEARCTSTQVIQRRMNGSVNFNRNWTEYKNGFGFADNEYWIGNDLLHRLTSLNSPGTSEKERICAGNFRSSQTNLQELTFADLENPWNFFRLFMSTETEVNDWCRRNGLLVSRLPCTSKKQNGRRSSEGEKCDGIMVLKESACRTGGEILRCQKNRNHQKAMRVNSFFEGSTLTIPDCMLFIKCYLDKLSLLQCSKFVGIAYGSTAVNWGSFVQGNTPVFNQKHINW</sequence>
<dbReference type="Pfam" id="PF00147">
    <property type="entry name" value="Fibrinogen_C"/>
    <property type="match status" value="2"/>
</dbReference>
<evidence type="ECO:0000259" key="1">
    <source>
        <dbReference type="PROSITE" id="PS51406"/>
    </source>
</evidence>